<reference evidence="2" key="1">
    <citation type="submission" date="2017-01" db="EMBL/GenBank/DDBJ databases">
        <title>Genome sequence of Rouxiella sp. ERMR1:05.</title>
        <authorList>
            <person name="Kumar R."/>
            <person name="Singh D."/>
            <person name="Kumar S."/>
        </authorList>
    </citation>
    <scope>NUCLEOTIDE SEQUENCE [LARGE SCALE GENOMIC DNA]</scope>
    <source>
        <strain evidence="2">ERMR1:05</strain>
    </source>
</reference>
<accession>A0A2L1UUS6</accession>
<dbReference type="EMBL" id="CP019062">
    <property type="protein sequence ID" value="AVF36713.1"/>
    <property type="molecule type" value="Genomic_DNA"/>
</dbReference>
<keyword evidence="2" id="KW-1185">Reference proteome</keyword>
<name>A0A2L1UUS6_9GAMM</name>
<proteinExistence type="predicted"/>
<dbReference type="OrthoDB" id="6505114at2"/>
<dbReference type="Proteomes" id="UP000239197">
    <property type="component" value="Chromosome"/>
</dbReference>
<evidence type="ECO:0008006" key="3">
    <source>
        <dbReference type="Google" id="ProtNLM"/>
    </source>
</evidence>
<dbReference type="KEGG" id="rox:BV494_18085"/>
<evidence type="ECO:0000313" key="1">
    <source>
        <dbReference type="EMBL" id="AVF36713.1"/>
    </source>
</evidence>
<evidence type="ECO:0000313" key="2">
    <source>
        <dbReference type="Proteomes" id="UP000239197"/>
    </source>
</evidence>
<sequence length="190" mass="20075">MFETFTLQQPAGSDSCGAFSLAALLNARNQGLPVNTPTGAAVYNDIIARQTPAPSGYPPIFAPPAPRSLPSSLVRTGIARGFNDQVQVMVNQALMPVAMHPLVHPETLRIGNAAAVINSVANLQAMVQAAGYYLALVLDGNHWIALGRNAQGFYAYDPASNFHGAVGQPVGNRVTLNGVHYDFSGILICF</sequence>
<organism evidence="1 2">
    <name type="scientific">Rahnella sikkimica</name>
    <dbReference type="NCBI Taxonomy" id="1805933"/>
    <lineage>
        <taxon>Bacteria</taxon>
        <taxon>Pseudomonadati</taxon>
        <taxon>Pseudomonadota</taxon>
        <taxon>Gammaproteobacteria</taxon>
        <taxon>Enterobacterales</taxon>
        <taxon>Yersiniaceae</taxon>
        <taxon>Rahnella</taxon>
    </lineage>
</organism>
<protein>
    <recommendedName>
        <fullName evidence="3">Peptidase C39-like domain-containing protein</fullName>
    </recommendedName>
</protein>
<gene>
    <name evidence="1" type="ORF">BV494_18085</name>
</gene>
<dbReference type="AlphaFoldDB" id="A0A2L1UUS6"/>
<dbReference type="RefSeq" id="WP_104924094.1">
    <property type="nucleotide sequence ID" value="NZ_CP019062.1"/>
</dbReference>